<gene>
    <name evidence="2" type="ORF">CUN48_19395</name>
</gene>
<dbReference type="EMBL" id="PGTN01001197">
    <property type="protein sequence ID" value="PJF45337.1"/>
    <property type="molecule type" value="Genomic_DNA"/>
</dbReference>
<feature type="transmembrane region" description="Helical" evidence="1">
    <location>
        <begin position="35"/>
        <end position="56"/>
    </location>
</feature>
<keyword evidence="1" id="KW-0812">Transmembrane</keyword>
<protein>
    <submittedName>
        <fullName evidence="2">ABC transporter permease</fullName>
    </submittedName>
</protein>
<proteinExistence type="predicted"/>
<feature type="non-terminal residue" evidence="2">
    <location>
        <position position="1"/>
    </location>
</feature>
<reference evidence="2 3" key="1">
    <citation type="submission" date="2017-11" db="EMBL/GenBank/DDBJ databases">
        <title>Evolution of Phototrophy in the Chloroflexi Phylum Driven by Horizontal Gene Transfer.</title>
        <authorList>
            <person name="Ward L.M."/>
            <person name="Hemp J."/>
            <person name="Shih P.M."/>
            <person name="Mcglynn S.E."/>
            <person name="Fischer W."/>
        </authorList>
    </citation>
    <scope>NUCLEOTIDE SEQUENCE [LARGE SCALE GENOMIC DNA]</scope>
    <source>
        <strain evidence="2">JP3_7</strain>
    </source>
</reference>
<organism evidence="2 3">
    <name type="scientific">Candidatus Thermofonsia Clade 3 bacterium</name>
    <dbReference type="NCBI Taxonomy" id="2364212"/>
    <lineage>
        <taxon>Bacteria</taxon>
        <taxon>Bacillati</taxon>
        <taxon>Chloroflexota</taxon>
        <taxon>Candidatus Thermofontia</taxon>
        <taxon>Candidatus Thermofonsia Clade 3</taxon>
    </lineage>
</organism>
<keyword evidence="1" id="KW-1133">Transmembrane helix</keyword>
<comment type="caution">
    <text evidence="2">The sequence shown here is derived from an EMBL/GenBank/DDBJ whole genome shotgun (WGS) entry which is preliminary data.</text>
</comment>
<evidence type="ECO:0000313" key="3">
    <source>
        <dbReference type="Proteomes" id="UP000230790"/>
    </source>
</evidence>
<evidence type="ECO:0000313" key="2">
    <source>
        <dbReference type="EMBL" id="PJF45337.1"/>
    </source>
</evidence>
<sequence length="68" mass="7079">AIIVAWLAKLNPLAIVPVAYLFGGLLVGSDAIQPAGIAKMLQGVVLFVVVGGELLLQYRIKMGRSASS</sequence>
<evidence type="ECO:0000256" key="1">
    <source>
        <dbReference type="SAM" id="Phobius"/>
    </source>
</evidence>
<accession>A0A2M8Q6C2</accession>
<name>A0A2M8Q6C2_9CHLR</name>
<keyword evidence="1" id="KW-0472">Membrane</keyword>
<dbReference type="AlphaFoldDB" id="A0A2M8Q6C2"/>
<dbReference type="Proteomes" id="UP000230790">
    <property type="component" value="Unassembled WGS sequence"/>
</dbReference>
<feature type="transmembrane region" description="Helical" evidence="1">
    <location>
        <begin position="12"/>
        <end position="29"/>
    </location>
</feature>